<dbReference type="PROSITE" id="PS50157">
    <property type="entry name" value="ZINC_FINGER_C2H2_2"/>
    <property type="match status" value="1"/>
</dbReference>
<gene>
    <name evidence="12" type="ORF">KP509_06G007700</name>
</gene>
<organism evidence="12 13">
    <name type="scientific">Ceratopteris richardii</name>
    <name type="common">Triangle waterfern</name>
    <dbReference type="NCBI Taxonomy" id="49495"/>
    <lineage>
        <taxon>Eukaryota</taxon>
        <taxon>Viridiplantae</taxon>
        <taxon>Streptophyta</taxon>
        <taxon>Embryophyta</taxon>
        <taxon>Tracheophyta</taxon>
        <taxon>Polypodiopsida</taxon>
        <taxon>Polypodiidae</taxon>
        <taxon>Polypodiales</taxon>
        <taxon>Pteridineae</taxon>
        <taxon>Pteridaceae</taxon>
        <taxon>Parkerioideae</taxon>
        <taxon>Ceratopteris</taxon>
    </lineage>
</organism>
<evidence type="ECO:0000256" key="3">
    <source>
        <dbReference type="ARBA" id="ARBA00022737"/>
    </source>
</evidence>
<evidence type="ECO:0000313" key="13">
    <source>
        <dbReference type="Proteomes" id="UP000825935"/>
    </source>
</evidence>
<evidence type="ECO:0000256" key="2">
    <source>
        <dbReference type="ARBA" id="ARBA00022723"/>
    </source>
</evidence>
<reference evidence="12" key="1">
    <citation type="submission" date="2021-08" db="EMBL/GenBank/DDBJ databases">
        <title>WGS assembly of Ceratopteris richardii.</title>
        <authorList>
            <person name="Marchant D.B."/>
            <person name="Chen G."/>
            <person name="Jenkins J."/>
            <person name="Shu S."/>
            <person name="Leebens-Mack J."/>
            <person name="Grimwood J."/>
            <person name="Schmutz J."/>
            <person name="Soltis P."/>
            <person name="Soltis D."/>
            <person name="Chen Z.-H."/>
        </authorList>
    </citation>
    <scope>NUCLEOTIDE SEQUENCE</scope>
    <source>
        <strain evidence="12">Whitten #5841</strain>
        <tissue evidence="12">Leaf</tissue>
    </source>
</reference>
<evidence type="ECO:0000313" key="12">
    <source>
        <dbReference type="EMBL" id="KAH7434258.1"/>
    </source>
</evidence>
<keyword evidence="4 9" id="KW-0863">Zinc-finger</keyword>
<dbReference type="SMART" id="SM00355">
    <property type="entry name" value="ZnF_C2H2"/>
    <property type="match status" value="3"/>
</dbReference>
<evidence type="ECO:0000256" key="1">
    <source>
        <dbReference type="ARBA" id="ARBA00004123"/>
    </source>
</evidence>
<dbReference type="Gene3D" id="3.30.160.60">
    <property type="entry name" value="Classic Zinc Finger"/>
    <property type="match status" value="1"/>
</dbReference>
<keyword evidence="2" id="KW-0479">Metal-binding</keyword>
<feature type="domain" description="C2H2-type" evidence="11">
    <location>
        <begin position="317"/>
        <end position="344"/>
    </location>
</feature>
<evidence type="ECO:0000256" key="7">
    <source>
        <dbReference type="ARBA" id="ARBA00023163"/>
    </source>
</evidence>
<dbReference type="Proteomes" id="UP000825935">
    <property type="component" value="Chromosome 6"/>
</dbReference>
<sequence>MEERISSIIHRKDSCHRLLGQLRTYENGGQMQIVATSNISLGSGLQCMSPSSQQQIQMPPQNSAVIETRSLPSDPVYYVDSFRPQNGHNSANQYGSRMLLFPSPQSCGGRENGERDPPTSGEASLQALLGIISITQQRLEQMGTILRTMMFGDGEQELASWQQQRLSTSFASVTSSVMALADSLSYDAFPIDVASELSDSSVFGLDGVNGDYLSSCAGERFFGPTSSSSLDAMQASYLMDEDACVAFQAIGTGRVHAPTSSWKGNAVTPIVNASHPISESYREAKGVHNSDEGERLRPGSYDLVELAATEILAEHTHFCEICGKGFKRDANLRMHMRGHGEEYKTVAALAKPDRVPPDASVKPRVYSCPYEGCKRNKNHCKFQPLKTTVCVKNHYRRSHCPKVLVCSRCKSKKFSIVADLKTHEKHCGKEKWHCSCGTTFSRKDKLFGHVSLFEGHSPAAPAAQERAASAGMGDASEPIGICTEVDLSTLPAILATVEAATRAPKYDELDVKQTMHLHDAELPMRALSCIMKNPRSYSEQSLQQKQFFSSK</sequence>
<proteinExistence type="predicted"/>
<dbReference type="InterPro" id="IPR036236">
    <property type="entry name" value="Znf_C2H2_sf"/>
</dbReference>
<dbReference type="OrthoDB" id="6591996at2759"/>
<dbReference type="Pfam" id="PF23115">
    <property type="entry name" value="zf-C2H2_STOP2_3rd"/>
    <property type="match status" value="1"/>
</dbReference>
<comment type="subcellular location">
    <subcellularLocation>
        <location evidence="1">Nucleus</location>
    </subcellularLocation>
</comment>
<evidence type="ECO:0000256" key="4">
    <source>
        <dbReference type="ARBA" id="ARBA00022771"/>
    </source>
</evidence>
<keyword evidence="7" id="KW-0804">Transcription</keyword>
<evidence type="ECO:0000259" key="11">
    <source>
        <dbReference type="PROSITE" id="PS50157"/>
    </source>
</evidence>
<dbReference type="InterPro" id="IPR059161">
    <property type="entry name" value="Znf-C2H2_STOP1/2_3rd"/>
</dbReference>
<keyword evidence="8" id="KW-0539">Nucleus</keyword>
<dbReference type="SUPFAM" id="SSF57667">
    <property type="entry name" value="beta-beta-alpha zinc fingers"/>
    <property type="match status" value="1"/>
</dbReference>
<accession>A0A8T2UHW2</accession>
<comment type="caution">
    <text evidence="12">The sequence shown here is derived from an EMBL/GenBank/DDBJ whole genome shotgun (WGS) entry which is preliminary data.</text>
</comment>
<evidence type="ECO:0000256" key="5">
    <source>
        <dbReference type="ARBA" id="ARBA00022833"/>
    </source>
</evidence>
<evidence type="ECO:0000256" key="8">
    <source>
        <dbReference type="ARBA" id="ARBA00023242"/>
    </source>
</evidence>
<dbReference type="AlphaFoldDB" id="A0A8T2UHW2"/>
<keyword evidence="3" id="KW-0677">Repeat</keyword>
<dbReference type="GO" id="GO:0010044">
    <property type="term" value="P:response to aluminum ion"/>
    <property type="evidence" value="ECO:0007669"/>
    <property type="project" value="InterPro"/>
</dbReference>
<dbReference type="EMBL" id="CM035411">
    <property type="protein sequence ID" value="KAH7434258.1"/>
    <property type="molecule type" value="Genomic_DNA"/>
</dbReference>
<evidence type="ECO:0000256" key="6">
    <source>
        <dbReference type="ARBA" id="ARBA00023015"/>
    </source>
</evidence>
<dbReference type="PANTHER" id="PTHR46352">
    <property type="entry name" value="PROTEIN SENSITIVE TO PROTON RHIZOTOXICITY 1"/>
    <property type="match status" value="1"/>
</dbReference>
<dbReference type="InterPro" id="IPR013087">
    <property type="entry name" value="Znf_C2H2_type"/>
</dbReference>
<dbReference type="GO" id="GO:0010447">
    <property type="term" value="P:response to acidic pH"/>
    <property type="evidence" value="ECO:0007669"/>
    <property type="project" value="InterPro"/>
</dbReference>
<dbReference type="FunFam" id="3.30.160.60:FF:000100">
    <property type="entry name" value="Zinc finger 45-like"/>
    <property type="match status" value="1"/>
</dbReference>
<dbReference type="PROSITE" id="PS00028">
    <property type="entry name" value="ZINC_FINGER_C2H2_1"/>
    <property type="match status" value="1"/>
</dbReference>
<keyword evidence="13" id="KW-1185">Reference proteome</keyword>
<dbReference type="GO" id="GO:0008270">
    <property type="term" value="F:zinc ion binding"/>
    <property type="evidence" value="ECO:0007669"/>
    <property type="project" value="UniProtKB-KW"/>
</dbReference>
<protein>
    <recommendedName>
        <fullName evidence="11">C2H2-type domain-containing protein</fullName>
    </recommendedName>
</protein>
<dbReference type="InterPro" id="IPR044300">
    <property type="entry name" value="STOP1/2"/>
</dbReference>
<dbReference type="Pfam" id="PF12874">
    <property type="entry name" value="zf-met"/>
    <property type="match status" value="1"/>
</dbReference>
<evidence type="ECO:0000256" key="9">
    <source>
        <dbReference type="PROSITE-ProRule" id="PRU00042"/>
    </source>
</evidence>
<dbReference type="Pfam" id="PF23118">
    <property type="entry name" value="zf-C2H2_STOP2_C"/>
    <property type="match status" value="1"/>
</dbReference>
<name>A0A8T2UHW2_CERRI</name>
<feature type="region of interest" description="Disordered" evidence="10">
    <location>
        <begin position="102"/>
        <end position="121"/>
    </location>
</feature>
<evidence type="ECO:0000256" key="10">
    <source>
        <dbReference type="SAM" id="MobiDB-lite"/>
    </source>
</evidence>
<keyword evidence="5" id="KW-0862">Zinc</keyword>
<dbReference type="PANTHER" id="PTHR46352:SF1">
    <property type="entry name" value="PROTEIN SENSITIVE TO PROTON RHIZOTOXICITY 1"/>
    <property type="match status" value="1"/>
</dbReference>
<keyword evidence="6" id="KW-0805">Transcription regulation</keyword>
<dbReference type="InterPro" id="IPR058196">
    <property type="entry name" value="zf-C2H2_STOP1/2_C"/>
</dbReference>